<accession>A0A1V3TXM5</accession>
<dbReference type="RefSeq" id="WP_069214114.1">
    <property type="nucleotide sequence ID" value="NZ_CP016378.1"/>
</dbReference>
<keyword evidence="2" id="KW-1185">Reference proteome</keyword>
<evidence type="ECO:0000313" key="1">
    <source>
        <dbReference type="EMBL" id="OOH94161.1"/>
    </source>
</evidence>
<protein>
    <recommendedName>
        <fullName evidence="3">Addiction module component</fullName>
    </recommendedName>
</protein>
<sequence length="74" mass="8847">MDIQTRKLKFIQEFLKIQSEELLSRLERILSDNDDLAPFTIEEFNSRIDQSLEDSMNDKVIESDELLSEIKQWQ</sequence>
<comment type="caution">
    <text evidence="1">The sequence shown here is derived from an EMBL/GenBank/DDBJ whole genome shotgun (WGS) entry which is preliminary data.</text>
</comment>
<dbReference type="EMBL" id="MPOG01000014">
    <property type="protein sequence ID" value="OOH94161.1"/>
    <property type="molecule type" value="Genomic_DNA"/>
</dbReference>
<evidence type="ECO:0008006" key="3">
    <source>
        <dbReference type="Google" id="ProtNLM"/>
    </source>
</evidence>
<organism evidence="1 2">
    <name type="scientific">Elizabethkingia meningoseptica</name>
    <name type="common">Chryseobacterium meningosepticum</name>
    <dbReference type="NCBI Taxonomy" id="238"/>
    <lineage>
        <taxon>Bacteria</taxon>
        <taxon>Pseudomonadati</taxon>
        <taxon>Bacteroidota</taxon>
        <taxon>Flavobacteriia</taxon>
        <taxon>Flavobacteriales</taxon>
        <taxon>Weeksellaceae</taxon>
        <taxon>Elizabethkingia</taxon>
    </lineage>
</organism>
<name>A0A1V3TXM5_ELIME</name>
<dbReference type="Proteomes" id="UP000188947">
    <property type="component" value="Unassembled WGS sequence"/>
</dbReference>
<proteinExistence type="predicted"/>
<dbReference type="AlphaFoldDB" id="A0A1V3TXM5"/>
<reference evidence="1 2" key="1">
    <citation type="submission" date="2016-11" db="EMBL/GenBank/DDBJ databases">
        <title>Genome sequence and comparative genomic analysis of clinical strain Elizabethkingia meningoseptica 61421 PRCM.</title>
        <authorList>
            <person name="Wang M."/>
            <person name="Hu S."/>
            <person name="Cao L."/>
            <person name="Jiang T."/>
            <person name="Zhou Y."/>
            <person name="Ming D."/>
        </authorList>
    </citation>
    <scope>NUCLEOTIDE SEQUENCE [LARGE SCALE GENOMIC DNA]</scope>
    <source>
        <strain evidence="1 2">61421 PRCM</strain>
    </source>
</reference>
<dbReference type="OrthoDB" id="773198at2"/>
<evidence type="ECO:0000313" key="2">
    <source>
        <dbReference type="Proteomes" id="UP000188947"/>
    </source>
</evidence>
<gene>
    <name evidence="1" type="ORF">BMF97_12410</name>
</gene>